<keyword evidence="1" id="KW-0732">Signal</keyword>
<evidence type="ECO:0000313" key="2">
    <source>
        <dbReference type="EMBL" id="CAL7948557.1"/>
    </source>
</evidence>
<dbReference type="SUPFAM" id="SSF100910">
    <property type="entry name" value="Chemosensory protein Csp2"/>
    <property type="match status" value="1"/>
</dbReference>
<dbReference type="PANTHER" id="PTHR11257:SF12">
    <property type="entry name" value="EJACULATORY BULB-SPECIFIC PROTEIN 3-RELATED"/>
    <property type="match status" value="1"/>
</dbReference>
<dbReference type="Proteomes" id="UP001642520">
    <property type="component" value="Unassembled WGS sequence"/>
</dbReference>
<dbReference type="EMBL" id="CAXAJV020001299">
    <property type="protein sequence ID" value="CAL7948557.1"/>
    <property type="molecule type" value="Genomic_DNA"/>
</dbReference>
<name>A0ABP1P7E9_XYLVO</name>
<reference evidence="2 3" key="1">
    <citation type="submission" date="2024-08" db="EMBL/GenBank/DDBJ databases">
        <authorList>
            <person name="Will J Nash"/>
            <person name="Angela Man"/>
            <person name="Seanna McTaggart"/>
            <person name="Kendall Baker"/>
            <person name="Tom Barker"/>
            <person name="Leah Catchpole"/>
            <person name="Alex Durrant"/>
            <person name="Karim Gharbi"/>
            <person name="Naomi Irish"/>
            <person name="Gemy Kaithakottil"/>
            <person name="Debby Ku"/>
            <person name="Aaliyah Providence"/>
            <person name="Felix Shaw"/>
            <person name="David Swarbreck"/>
            <person name="Chris Watkins"/>
            <person name="Ann M. McCartney"/>
            <person name="Giulio Formenti"/>
            <person name="Alice Mouton"/>
            <person name="Noel Vella"/>
            <person name="Bjorn M von Reumont"/>
            <person name="Adriana Vella"/>
            <person name="Wilfried Haerty"/>
        </authorList>
    </citation>
    <scope>NUCLEOTIDE SEQUENCE [LARGE SCALE GENOMIC DNA]</scope>
</reference>
<sequence>MKVQVLFLLVLVAAVAYVTARPDEKYTGKFDNVNVDEILKNERLLLNYYKCLMDEGKCTADGAELRKVMPDALETDCAKCSEKQKEMAKKVIKFMVNNKPDLWTKLADKYDPEKKYRTKYEEEAKKNGLQL</sequence>
<gene>
    <name evidence="2" type="ORF">XYLVIOL_LOCUS8939</name>
</gene>
<organism evidence="2 3">
    <name type="scientific">Xylocopa violacea</name>
    <name type="common">Violet carpenter bee</name>
    <name type="synonym">Apis violacea</name>
    <dbReference type="NCBI Taxonomy" id="135666"/>
    <lineage>
        <taxon>Eukaryota</taxon>
        <taxon>Metazoa</taxon>
        <taxon>Ecdysozoa</taxon>
        <taxon>Arthropoda</taxon>
        <taxon>Hexapoda</taxon>
        <taxon>Insecta</taxon>
        <taxon>Pterygota</taxon>
        <taxon>Neoptera</taxon>
        <taxon>Endopterygota</taxon>
        <taxon>Hymenoptera</taxon>
        <taxon>Apocrita</taxon>
        <taxon>Aculeata</taxon>
        <taxon>Apoidea</taxon>
        <taxon>Anthophila</taxon>
        <taxon>Apidae</taxon>
        <taxon>Xylocopa</taxon>
        <taxon>Xylocopa</taxon>
    </lineage>
</organism>
<feature type="chain" id="PRO_5046727058" evidence="1">
    <location>
        <begin position="21"/>
        <end position="131"/>
    </location>
</feature>
<protein>
    <submittedName>
        <fullName evidence="2">Uncharacterized protein</fullName>
    </submittedName>
</protein>
<evidence type="ECO:0000313" key="3">
    <source>
        <dbReference type="Proteomes" id="UP001642520"/>
    </source>
</evidence>
<accession>A0ABP1P7E9</accession>
<dbReference type="PANTHER" id="PTHR11257">
    <property type="entry name" value="CHEMOSENSORY PROTEIN-RELATED"/>
    <property type="match status" value="1"/>
</dbReference>
<dbReference type="Pfam" id="PF03392">
    <property type="entry name" value="OS-D"/>
    <property type="match status" value="1"/>
</dbReference>
<dbReference type="InterPro" id="IPR036682">
    <property type="entry name" value="OS_D_A10/PebIII_sf"/>
</dbReference>
<dbReference type="InterPro" id="IPR005055">
    <property type="entry name" value="A10/PebIII"/>
</dbReference>
<proteinExistence type="predicted"/>
<feature type="signal peptide" evidence="1">
    <location>
        <begin position="1"/>
        <end position="20"/>
    </location>
</feature>
<comment type="caution">
    <text evidence="2">The sequence shown here is derived from an EMBL/GenBank/DDBJ whole genome shotgun (WGS) entry which is preliminary data.</text>
</comment>
<evidence type="ECO:0000256" key="1">
    <source>
        <dbReference type="SAM" id="SignalP"/>
    </source>
</evidence>
<dbReference type="Gene3D" id="1.10.2080.10">
    <property type="entry name" value="Insect odorant-binding protein A10/Ejaculatory bulb-specific protein 3"/>
    <property type="match status" value="1"/>
</dbReference>
<keyword evidence="3" id="KW-1185">Reference proteome</keyword>